<name>A0A820JZ14_9BILA</name>
<dbReference type="AlphaFoldDB" id="A0A820JZ14"/>
<dbReference type="Proteomes" id="UP000663868">
    <property type="component" value="Unassembled WGS sequence"/>
</dbReference>
<feature type="non-terminal residue" evidence="1">
    <location>
        <position position="62"/>
    </location>
</feature>
<accession>A0A820JZ14</accession>
<protein>
    <submittedName>
        <fullName evidence="1">Uncharacterized protein</fullName>
    </submittedName>
</protein>
<reference evidence="1" key="1">
    <citation type="submission" date="2021-02" db="EMBL/GenBank/DDBJ databases">
        <authorList>
            <person name="Nowell W R."/>
        </authorList>
    </citation>
    <scope>NUCLEOTIDE SEQUENCE</scope>
</reference>
<evidence type="ECO:0000313" key="1">
    <source>
        <dbReference type="EMBL" id="CAF4333037.1"/>
    </source>
</evidence>
<gene>
    <name evidence="1" type="ORF">KXQ929_LOCUS47281</name>
</gene>
<dbReference type="EMBL" id="CAJOBB010016849">
    <property type="protein sequence ID" value="CAF4333037.1"/>
    <property type="molecule type" value="Genomic_DNA"/>
</dbReference>
<sequence>MVGSCQTIHDKDRVMEELIRYNVILKEEHSKMSDDKQDLIRNLDRITAQCEKMQLDKRQAVK</sequence>
<evidence type="ECO:0000313" key="2">
    <source>
        <dbReference type="Proteomes" id="UP000663868"/>
    </source>
</evidence>
<organism evidence="1 2">
    <name type="scientific">Adineta steineri</name>
    <dbReference type="NCBI Taxonomy" id="433720"/>
    <lineage>
        <taxon>Eukaryota</taxon>
        <taxon>Metazoa</taxon>
        <taxon>Spiralia</taxon>
        <taxon>Gnathifera</taxon>
        <taxon>Rotifera</taxon>
        <taxon>Eurotatoria</taxon>
        <taxon>Bdelloidea</taxon>
        <taxon>Adinetida</taxon>
        <taxon>Adinetidae</taxon>
        <taxon>Adineta</taxon>
    </lineage>
</organism>
<comment type="caution">
    <text evidence="1">The sequence shown here is derived from an EMBL/GenBank/DDBJ whole genome shotgun (WGS) entry which is preliminary data.</text>
</comment>
<proteinExistence type="predicted"/>